<comment type="similarity">
    <text evidence="1">Belongs to the transglycosylase Slt family.</text>
</comment>
<dbReference type="InterPro" id="IPR000189">
    <property type="entry name" value="Transglyc_AS"/>
</dbReference>
<name>A0A1B4XE75_9GAMM</name>
<dbReference type="GO" id="GO:0016020">
    <property type="term" value="C:membrane"/>
    <property type="evidence" value="ECO:0007669"/>
    <property type="project" value="InterPro"/>
</dbReference>
<gene>
    <name evidence="3" type="ORF">SCL_0779</name>
</gene>
<evidence type="ECO:0000256" key="1">
    <source>
        <dbReference type="ARBA" id="ARBA00007734"/>
    </source>
</evidence>
<dbReference type="PANTHER" id="PTHR37423">
    <property type="entry name" value="SOLUBLE LYTIC MUREIN TRANSGLYCOSYLASE-RELATED"/>
    <property type="match status" value="1"/>
</dbReference>
<dbReference type="InterPro" id="IPR008258">
    <property type="entry name" value="Transglycosylase_SLT_dom_1"/>
</dbReference>
<dbReference type="AlphaFoldDB" id="A0A1B4XE75"/>
<dbReference type="InParanoid" id="A0A1B4XE75"/>
<dbReference type="PROSITE" id="PS00922">
    <property type="entry name" value="TRANSGLYCOSYLASE"/>
    <property type="match status" value="1"/>
</dbReference>
<dbReference type="GO" id="GO:0000270">
    <property type="term" value="P:peptidoglycan metabolic process"/>
    <property type="evidence" value="ECO:0007669"/>
    <property type="project" value="InterPro"/>
</dbReference>
<dbReference type="CDD" id="cd16896">
    <property type="entry name" value="LT_Slt70-like"/>
    <property type="match status" value="1"/>
</dbReference>
<evidence type="ECO:0000313" key="4">
    <source>
        <dbReference type="Proteomes" id="UP000243180"/>
    </source>
</evidence>
<feature type="domain" description="Transglycosylase SLT" evidence="2">
    <location>
        <begin position="65"/>
        <end position="163"/>
    </location>
</feature>
<proteinExistence type="inferred from homology"/>
<dbReference type="EMBL" id="AP014879">
    <property type="protein sequence ID" value="BAV33099.1"/>
    <property type="molecule type" value="Genomic_DNA"/>
</dbReference>
<dbReference type="InterPro" id="IPR023346">
    <property type="entry name" value="Lysozyme-like_dom_sf"/>
</dbReference>
<organism evidence="3 4">
    <name type="scientific">Sulfuricaulis limicola</name>
    <dbReference type="NCBI Taxonomy" id="1620215"/>
    <lineage>
        <taxon>Bacteria</taxon>
        <taxon>Pseudomonadati</taxon>
        <taxon>Pseudomonadota</taxon>
        <taxon>Gammaproteobacteria</taxon>
        <taxon>Acidiferrobacterales</taxon>
        <taxon>Acidiferrobacteraceae</taxon>
        <taxon>Sulfuricaulis</taxon>
    </lineage>
</organism>
<evidence type="ECO:0000313" key="3">
    <source>
        <dbReference type="EMBL" id="BAV33099.1"/>
    </source>
</evidence>
<keyword evidence="4" id="KW-1185">Reference proteome</keyword>
<dbReference type="Pfam" id="PF01464">
    <property type="entry name" value="SLT"/>
    <property type="match status" value="1"/>
</dbReference>
<protein>
    <submittedName>
        <fullName evidence="3">Lytic transglycosylase</fullName>
    </submittedName>
</protein>
<evidence type="ECO:0000259" key="2">
    <source>
        <dbReference type="Pfam" id="PF01464"/>
    </source>
</evidence>
<reference evidence="3 4" key="1">
    <citation type="submission" date="2015-05" db="EMBL/GenBank/DDBJ databases">
        <title>Complete genome sequence of a sulfur-oxidizing gammaproteobacterium strain HA5.</title>
        <authorList>
            <person name="Miura A."/>
            <person name="Kojima H."/>
            <person name="Fukui M."/>
        </authorList>
    </citation>
    <scope>NUCLEOTIDE SEQUENCE [LARGE SCALE GENOMIC DNA]</scope>
    <source>
        <strain evidence="3 4">HA5</strain>
    </source>
</reference>
<dbReference type="Gene3D" id="1.10.530.10">
    <property type="match status" value="1"/>
</dbReference>
<sequence>MSATALAEVYVYEMPDGSRMITDHPINAKHTRVVRVTPDVKGAGELAARKNSPVFRESSSTYDRLIRRYADENGVDFALVKAVMHAESAFNPYAVSNKGARGLMQMMPETARRYGVRDIYNPVENIRAGVQHLKFLSDMFNNKLYLVIAAYNAGENAVKEHQGIPPYAETQMYVRKVLQYQRQYSPRYRYTTLAANPPGG</sequence>
<dbReference type="Proteomes" id="UP000243180">
    <property type="component" value="Chromosome"/>
</dbReference>
<dbReference type="GO" id="GO:0008933">
    <property type="term" value="F:peptidoglycan lytic transglycosylase activity"/>
    <property type="evidence" value="ECO:0007669"/>
    <property type="project" value="InterPro"/>
</dbReference>
<accession>A0A1B4XE75</accession>
<dbReference type="PANTHER" id="PTHR37423:SF2">
    <property type="entry name" value="MEMBRANE-BOUND LYTIC MUREIN TRANSGLYCOSYLASE C"/>
    <property type="match status" value="1"/>
</dbReference>
<dbReference type="SUPFAM" id="SSF53955">
    <property type="entry name" value="Lysozyme-like"/>
    <property type="match status" value="1"/>
</dbReference>
<dbReference type="KEGG" id="slim:SCL_0779"/>